<protein>
    <submittedName>
        <fullName evidence="1">Uncharacterized protein</fullName>
    </submittedName>
</protein>
<dbReference type="Proteomes" id="UP000016183">
    <property type="component" value="Unassembled WGS sequence"/>
</dbReference>
<organism evidence="1 2">
    <name type="scientific">Treponema denticola SP33</name>
    <dbReference type="NCBI Taxonomy" id="999437"/>
    <lineage>
        <taxon>Bacteria</taxon>
        <taxon>Pseudomonadati</taxon>
        <taxon>Spirochaetota</taxon>
        <taxon>Spirochaetia</taxon>
        <taxon>Spirochaetales</taxon>
        <taxon>Treponemataceae</taxon>
        <taxon>Treponema</taxon>
    </lineage>
</organism>
<dbReference type="AlphaFoldDB" id="M2BNT9"/>
<evidence type="ECO:0000313" key="1">
    <source>
        <dbReference type="EMBL" id="EMB26742.1"/>
    </source>
</evidence>
<name>M2BNT9_TREDN</name>
<sequence>MKNNSYIHNLKIEDVPWHRLPTTYGRATLFPQYFEILENMQDTDKIKNALYEIAINIKHQSTLWYATPFALIFLTRIFMKALTQSSTNKNAHYIVEELLESFAIIAESFCEGDELEHADPLPFFEDMLKEEYLWSEVYNEDDDCLRYEDENVFPDNLFYSFYYYSFEVLKIYREEFVKLSDTEFTVRAKILSSWFEGKN</sequence>
<gene>
    <name evidence="1" type="ORF">HMPREF9733_00397</name>
</gene>
<dbReference type="PATRIC" id="fig|999437.3.peg.397"/>
<proteinExistence type="predicted"/>
<comment type="caution">
    <text evidence="1">The sequence shown here is derived from an EMBL/GenBank/DDBJ whole genome shotgun (WGS) entry which is preliminary data.</text>
</comment>
<dbReference type="EMBL" id="AGDZ01000013">
    <property type="protein sequence ID" value="EMB26742.1"/>
    <property type="molecule type" value="Genomic_DNA"/>
</dbReference>
<dbReference type="RefSeq" id="WP_010693353.1">
    <property type="nucleotide sequence ID" value="NZ_KB442453.1"/>
</dbReference>
<dbReference type="OrthoDB" id="2653009at2"/>
<accession>M2BNT9</accession>
<reference evidence="1 2" key="1">
    <citation type="submission" date="2012-01" db="EMBL/GenBank/DDBJ databases">
        <title>The Genome Sequence of Treponema denticola SP33.</title>
        <authorList>
            <consortium name="The Broad Institute Genome Sequencing Platform"/>
            <person name="Earl A."/>
            <person name="Ward D."/>
            <person name="Feldgarden M."/>
            <person name="Gevers D."/>
            <person name="Blanton J.M."/>
            <person name="Fenno C.J."/>
            <person name="Baranova O.V."/>
            <person name="Mathney J."/>
            <person name="Dewhirst F.E."/>
            <person name="Izard J."/>
            <person name="Young S.K."/>
            <person name="Zeng Q."/>
            <person name="Gargeya S."/>
            <person name="Fitzgerald M."/>
            <person name="Haas B."/>
            <person name="Abouelleil A."/>
            <person name="Alvarado L."/>
            <person name="Arachchi H.M."/>
            <person name="Berlin A."/>
            <person name="Chapman S.B."/>
            <person name="Gearin G."/>
            <person name="Goldberg J."/>
            <person name="Griggs A."/>
            <person name="Gujja S."/>
            <person name="Hansen M."/>
            <person name="Heiman D."/>
            <person name="Howarth C."/>
            <person name="Larimer J."/>
            <person name="Lui A."/>
            <person name="MacDonald P.J.P."/>
            <person name="McCowen C."/>
            <person name="Montmayeur A."/>
            <person name="Murphy C."/>
            <person name="Neiman D."/>
            <person name="Pearson M."/>
            <person name="Priest M."/>
            <person name="Roberts A."/>
            <person name="Saif S."/>
            <person name="Shea T."/>
            <person name="Sisk P."/>
            <person name="Stolte C."/>
            <person name="Sykes S."/>
            <person name="Wortman J."/>
            <person name="Nusbaum C."/>
            <person name="Birren B."/>
        </authorList>
    </citation>
    <scope>NUCLEOTIDE SEQUENCE [LARGE SCALE GENOMIC DNA]</scope>
    <source>
        <strain evidence="1 2">SP33</strain>
    </source>
</reference>
<dbReference type="HOGENOM" id="CLU_1352697_0_0_12"/>
<evidence type="ECO:0000313" key="2">
    <source>
        <dbReference type="Proteomes" id="UP000016183"/>
    </source>
</evidence>